<dbReference type="PROSITE" id="PS51257">
    <property type="entry name" value="PROKAR_LIPOPROTEIN"/>
    <property type="match status" value="1"/>
</dbReference>
<dbReference type="EMBL" id="BAABJE010000017">
    <property type="protein sequence ID" value="GAA4802567.1"/>
    <property type="molecule type" value="Genomic_DNA"/>
</dbReference>
<evidence type="ECO:0000313" key="3">
    <source>
        <dbReference type="Proteomes" id="UP001499959"/>
    </source>
</evidence>
<gene>
    <name evidence="2" type="ORF">GCM10023307_31620</name>
</gene>
<proteinExistence type="predicted"/>
<dbReference type="RefSeq" id="WP_345304319.1">
    <property type="nucleotide sequence ID" value="NZ_BAABJE010000017.1"/>
</dbReference>
<feature type="chain" id="PRO_5046729410" description="Lipoprotein" evidence="1">
    <location>
        <begin position="19"/>
        <end position="145"/>
    </location>
</feature>
<evidence type="ECO:0008006" key="4">
    <source>
        <dbReference type="Google" id="ProtNLM"/>
    </source>
</evidence>
<keyword evidence="1" id="KW-0732">Signal</keyword>
<keyword evidence="3" id="KW-1185">Reference proteome</keyword>
<dbReference type="Proteomes" id="UP001499959">
    <property type="component" value="Unassembled WGS sequence"/>
</dbReference>
<sequence>MRRSFSLFALGLVALSTAGCMSVYKLPAGAPATVIEVPKGVTPWICANTEPQLLTRNPEGKVMIPAGERIVVGANFASSDGYMNYYCSASASLVPSVDHQYQQDFEIEGRYCSSIVYRKAPDDTRIGLAFEPTLRADNQACRFKK</sequence>
<organism evidence="2 3">
    <name type="scientific">Lysobacter hankyongensis</name>
    <dbReference type="NCBI Taxonomy" id="1176535"/>
    <lineage>
        <taxon>Bacteria</taxon>
        <taxon>Pseudomonadati</taxon>
        <taxon>Pseudomonadota</taxon>
        <taxon>Gammaproteobacteria</taxon>
        <taxon>Lysobacterales</taxon>
        <taxon>Lysobacteraceae</taxon>
        <taxon>Lysobacter</taxon>
    </lineage>
</organism>
<name>A0ABP9C029_9GAMM</name>
<evidence type="ECO:0000313" key="2">
    <source>
        <dbReference type="EMBL" id="GAA4802567.1"/>
    </source>
</evidence>
<comment type="caution">
    <text evidence="2">The sequence shown here is derived from an EMBL/GenBank/DDBJ whole genome shotgun (WGS) entry which is preliminary data.</text>
</comment>
<accession>A0ABP9C029</accession>
<evidence type="ECO:0000256" key="1">
    <source>
        <dbReference type="SAM" id="SignalP"/>
    </source>
</evidence>
<protein>
    <recommendedName>
        <fullName evidence="4">Lipoprotein</fullName>
    </recommendedName>
</protein>
<feature type="signal peptide" evidence="1">
    <location>
        <begin position="1"/>
        <end position="18"/>
    </location>
</feature>
<reference evidence="3" key="1">
    <citation type="journal article" date="2019" name="Int. J. Syst. Evol. Microbiol.">
        <title>The Global Catalogue of Microorganisms (GCM) 10K type strain sequencing project: providing services to taxonomists for standard genome sequencing and annotation.</title>
        <authorList>
            <consortium name="The Broad Institute Genomics Platform"/>
            <consortium name="The Broad Institute Genome Sequencing Center for Infectious Disease"/>
            <person name="Wu L."/>
            <person name="Ma J."/>
        </authorList>
    </citation>
    <scope>NUCLEOTIDE SEQUENCE [LARGE SCALE GENOMIC DNA]</scope>
    <source>
        <strain evidence="3">JCM 18204</strain>
    </source>
</reference>